<feature type="transmembrane region" description="Helical" evidence="1">
    <location>
        <begin position="217"/>
        <end position="239"/>
    </location>
</feature>
<feature type="domain" description="DUF6533" evidence="2">
    <location>
        <begin position="19"/>
        <end position="63"/>
    </location>
</feature>
<keyword evidence="1" id="KW-0812">Transmembrane</keyword>
<proteinExistence type="predicted"/>
<keyword evidence="4" id="KW-1185">Reference proteome</keyword>
<dbReference type="InParanoid" id="A0A165E1X4"/>
<feature type="transmembrane region" description="Helical" evidence="1">
    <location>
        <begin position="245"/>
        <end position="265"/>
    </location>
</feature>
<feature type="transmembrane region" description="Helical" evidence="1">
    <location>
        <begin position="120"/>
        <end position="141"/>
    </location>
</feature>
<feature type="transmembrane region" description="Helical" evidence="1">
    <location>
        <begin position="53"/>
        <end position="74"/>
    </location>
</feature>
<keyword evidence="1" id="KW-0472">Membrane</keyword>
<dbReference type="EMBL" id="KV424025">
    <property type="protein sequence ID" value="KZT53939.1"/>
    <property type="molecule type" value="Genomic_DNA"/>
</dbReference>
<accession>A0A165E1X4</accession>
<organism evidence="3 4">
    <name type="scientific">Calocera cornea HHB12733</name>
    <dbReference type="NCBI Taxonomy" id="1353952"/>
    <lineage>
        <taxon>Eukaryota</taxon>
        <taxon>Fungi</taxon>
        <taxon>Dikarya</taxon>
        <taxon>Basidiomycota</taxon>
        <taxon>Agaricomycotina</taxon>
        <taxon>Dacrymycetes</taxon>
        <taxon>Dacrymycetales</taxon>
        <taxon>Dacrymycetaceae</taxon>
        <taxon>Calocera</taxon>
    </lineage>
</organism>
<dbReference type="Proteomes" id="UP000076842">
    <property type="component" value="Unassembled WGS sequence"/>
</dbReference>
<reference evidence="3 4" key="1">
    <citation type="journal article" date="2016" name="Mol. Biol. Evol.">
        <title>Comparative Genomics of Early-Diverging Mushroom-Forming Fungi Provides Insights into the Origins of Lignocellulose Decay Capabilities.</title>
        <authorList>
            <person name="Nagy L.G."/>
            <person name="Riley R."/>
            <person name="Tritt A."/>
            <person name="Adam C."/>
            <person name="Daum C."/>
            <person name="Floudas D."/>
            <person name="Sun H."/>
            <person name="Yadav J.S."/>
            <person name="Pangilinan J."/>
            <person name="Larsson K.H."/>
            <person name="Matsuura K."/>
            <person name="Barry K."/>
            <person name="Labutti K."/>
            <person name="Kuo R."/>
            <person name="Ohm R.A."/>
            <person name="Bhattacharya S.S."/>
            <person name="Shirouzu T."/>
            <person name="Yoshinaga Y."/>
            <person name="Martin F.M."/>
            <person name="Grigoriev I.V."/>
            <person name="Hibbett D.S."/>
        </authorList>
    </citation>
    <scope>NUCLEOTIDE SEQUENCE [LARGE SCALE GENOMIC DNA]</scope>
    <source>
        <strain evidence="3 4">HHB12733</strain>
    </source>
</reference>
<evidence type="ECO:0000256" key="1">
    <source>
        <dbReference type="SAM" id="Phobius"/>
    </source>
</evidence>
<name>A0A165E1X4_9BASI</name>
<protein>
    <recommendedName>
        <fullName evidence="2">DUF6533 domain-containing protein</fullName>
    </recommendedName>
</protein>
<evidence type="ECO:0000313" key="3">
    <source>
        <dbReference type="EMBL" id="KZT53939.1"/>
    </source>
</evidence>
<sequence>MAASDEVEQFLADIQRFQYVAIATTCAVVYDAAVTFPEELKYVWRRPVTLPRVMYASIRVLSLAILGTICYLTTRPISDLGCKLFTSILCHANIIMALPGDALMVWRVVALFHPRKRMGIVIWCLCGCHWLVEIMITVFSFDLSHIAPVEQPGIKVSGCWPTFSQDENSSILSLLMFPSALGLHAMFFVLTIFNPHTMTSPRAVLLSPLIRIIRREVAWYFVLCFVPQALSLAMTMIFAKRVPGMILGIVVLFGWQTIGPCRLYLHLKASQWDNISTTEWYPETGPMSDMLQPAEASSSWSSVASSRPSVRSRRRWMINSEQHAEVDPSIHQEVNEVVAILDEGVSGE</sequence>
<evidence type="ECO:0000313" key="4">
    <source>
        <dbReference type="Proteomes" id="UP000076842"/>
    </source>
</evidence>
<dbReference type="Pfam" id="PF20151">
    <property type="entry name" value="DUF6533"/>
    <property type="match status" value="1"/>
</dbReference>
<dbReference type="AlphaFoldDB" id="A0A165E1X4"/>
<gene>
    <name evidence="3" type="ORF">CALCODRAFT_519722</name>
</gene>
<evidence type="ECO:0000259" key="2">
    <source>
        <dbReference type="Pfam" id="PF20151"/>
    </source>
</evidence>
<feature type="transmembrane region" description="Helical" evidence="1">
    <location>
        <begin position="86"/>
        <end position="108"/>
    </location>
</feature>
<keyword evidence="1" id="KW-1133">Transmembrane helix</keyword>
<feature type="transmembrane region" description="Helical" evidence="1">
    <location>
        <begin position="171"/>
        <end position="193"/>
    </location>
</feature>
<dbReference type="InterPro" id="IPR045340">
    <property type="entry name" value="DUF6533"/>
</dbReference>
<dbReference type="OrthoDB" id="2638860at2759"/>